<evidence type="ECO:0000313" key="2">
    <source>
        <dbReference type="EMBL" id="KAL2509281.1"/>
    </source>
</evidence>
<dbReference type="PANTHER" id="PTHR36071:SF1">
    <property type="entry name" value="DNA DOUBLE-STRAND BREAK REPAIR PROTEIN"/>
    <property type="match status" value="1"/>
</dbReference>
<dbReference type="AlphaFoldDB" id="A0ABD1T973"/>
<dbReference type="PANTHER" id="PTHR36071">
    <property type="entry name" value="DNA DOUBLE-STRAND BREAK REPAIR PROTEIN"/>
    <property type="match status" value="1"/>
</dbReference>
<sequence length="105" mass="12012">MKEEIENEVEYILTVSAQTKQIAWDLLSEHRLDQDFPDAYMEDLEESEMTTTSTTSDDDSEEELNLPQLYRFHSHDPDDQMESIGETKPAGTNSPACIFDISAHL</sequence>
<dbReference type="Proteomes" id="UP001604277">
    <property type="component" value="Unassembled WGS sequence"/>
</dbReference>
<protein>
    <submittedName>
        <fullName evidence="2">Uncharacterized protein</fullName>
    </submittedName>
</protein>
<feature type="region of interest" description="Disordered" evidence="1">
    <location>
        <begin position="42"/>
        <end position="95"/>
    </location>
</feature>
<organism evidence="2 3">
    <name type="scientific">Forsythia ovata</name>
    <dbReference type="NCBI Taxonomy" id="205694"/>
    <lineage>
        <taxon>Eukaryota</taxon>
        <taxon>Viridiplantae</taxon>
        <taxon>Streptophyta</taxon>
        <taxon>Embryophyta</taxon>
        <taxon>Tracheophyta</taxon>
        <taxon>Spermatophyta</taxon>
        <taxon>Magnoliopsida</taxon>
        <taxon>eudicotyledons</taxon>
        <taxon>Gunneridae</taxon>
        <taxon>Pentapetalae</taxon>
        <taxon>asterids</taxon>
        <taxon>lamiids</taxon>
        <taxon>Lamiales</taxon>
        <taxon>Oleaceae</taxon>
        <taxon>Forsythieae</taxon>
        <taxon>Forsythia</taxon>
    </lineage>
</organism>
<name>A0ABD1T973_9LAMI</name>
<dbReference type="EMBL" id="JBFOLJ010000009">
    <property type="protein sequence ID" value="KAL2509281.1"/>
    <property type="molecule type" value="Genomic_DNA"/>
</dbReference>
<gene>
    <name evidence="2" type="ORF">Fot_32928</name>
</gene>
<reference evidence="3" key="1">
    <citation type="submission" date="2024-07" db="EMBL/GenBank/DDBJ databases">
        <title>Two chromosome-level genome assemblies of Korean endemic species Abeliophyllum distichum and Forsythia ovata (Oleaceae).</title>
        <authorList>
            <person name="Jang H."/>
        </authorList>
    </citation>
    <scope>NUCLEOTIDE SEQUENCE [LARGE SCALE GENOMIC DNA]</scope>
</reference>
<evidence type="ECO:0000313" key="3">
    <source>
        <dbReference type="Proteomes" id="UP001604277"/>
    </source>
</evidence>
<accession>A0ABD1T973</accession>
<comment type="caution">
    <text evidence="2">The sequence shown here is derived from an EMBL/GenBank/DDBJ whole genome shotgun (WGS) entry which is preliminary data.</text>
</comment>
<proteinExistence type="predicted"/>
<keyword evidence="3" id="KW-1185">Reference proteome</keyword>
<evidence type="ECO:0000256" key="1">
    <source>
        <dbReference type="SAM" id="MobiDB-lite"/>
    </source>
</evidence>